<dbReference type="RefSeq" id="WP_095998780.1">
    <property type="nucleotide sequence ID" value="NZ_NSLI01000004.1"/>
</dbReference>
<dbReference type="Gene3D" id="3.40.50.2300">
    <property type="match status" value="1"/>
</dbReference>
<proteinExistence type="predicted"/>
<evidence type="ECO:0000313" key="2">
    <source>
        <dbReference type="EMBL" id="PAX06954.1"/>
    </source>
</evidence>
<comment type="caution">
    <text evidence="2">The sequence shown here is derived from an EMBL/GenBank/DDBJ whole genome shotgun (WGS) entry which is preliminary data.</text>
</comment>
<dbReference type="EMBL" id="NSLI01000004">
    <property type="protein sequence ID" value="PAX06954.1"/>
    <property type="molecule type" value="Genomic_DNA"/>
</dbReference>
<protein>
    <recommendedName>
        <fullName evidence="4">Response regulatory domain-containing protein</fullName>
    </recommendedName>
</protein>
<feature type="region of interest" description="Disordered" evidence="1">
    <location>
        <begin position="26"/>
        <end position="73"/>
    </location>
</feature>
<evidence type="ECO:0000256" key="1">
    <source>
        <dbReference type="SAM" id="MobiDB-lite"/>
    </source>
</evidence>
<feature type="compositionally biased region" description="Basic and acidic residues" evidence="1">
    <location>
        <begin position="40"/>
        <end position="60"/>
    </location>
</feature>
<sequence>MIAAASGPEALARLDARGDVRAVVTDVRMPGDPNGSGLERAFRERRPDRAFGEGRKEAARDAPNTLCSSVGDR</sequence>
<dbReference type="Proteomes" id="UP000218151">
    <property type="component" value="Unassembled WGS sequence"/>
</dbReference>
<dbReference type="SUPFAM" id="SSF52172">
    <property type="entry name" value="CheY-like"/>
    <property type="match status" value="1"/>
</dbReference>
<name>A0A2A2SCC4_9SPHN</name>
<evidence type="ECO:0008006" key="4">
    <source>
        <dbReference type="Google" id="ProtNLM"/>
    </source>
</evidence>
<keyword evidence="3" id="KW-1185">Reference proteome</keyword>
<dbReference type="AlphaFoldDB" id="A0A2A2SCC4"/>
<dbReference type="InterPro" id="IPR011006">
    <property type="entry name" value="CheY-like_superfamily"/>
</dbReference>
<dbReference type="OrthoDB" id="9784719at2"/>
<reference evidence="3" key="1">
    <citation type="submission" date="2017-09" db="EMBL/GenBank/DDBJ databases">
        <authorList>
            <person name="Feng G."/>
            <person name="Zhu H."/>
        </authorList>
    </citation>
    <scope>NUCLEOTIDE SEQUENCE [LARGE SCALE GENOMIC DNA]</scope>
    <source>
        <strain evidence="3">1PNM-20</strain>
    </source>
</reference>
<evidence type="ECO:0000313" key="3">
    <source>
        <dbReference type="Proteomes" id="UP000218151"/>
    </source>
</evidence>
<gene>
    <name evidence="2" type="ORF">CKY28_12865</name>
</gene>
<organism evidence="2 3">
    <name type="scientific">Sphingomonas lenta</name>
    <dbReference type="NCBI Taxonomy" id="1141887"/>
    <lineage>
        <taxon>Bacteria</taxon>
        <taxon>Pseudomonadati</taxon>
        <taxon>Pseudomonadota</taxon>
        <taxon>Alphaproteobacteria</taxon>
        <taxon>Sphingomonadales</taxon>
        <taxon>Sphingomonadaceae</taxon>
        <taxon>Sphingomonas</taxon>
    </lineage>
</organism>
<accession>A0A2A2SCC4</accession>